<dbReference type="Proteomes" id="UP001217089">
    <property type="component" value="Unassembled WGS sequence"/>
</dbReference>
<dbReference type="Pfam" id="PF24764">
    <property type="entry name" value="rva_4"/>
    <property type="match status" value="3"/>
</dbReference>
<gene>
    <name evidence="2" type="ORF">KUTeg_021908</name>
</gene>
<evidence type="ECO:0000313" key="2">
    <source>
        <dbReference type="EMBL" id="KAJ8300389.1"/>
    </source>
</evidence>
<feature type="domain" description="Integrase core" evidence="1">
    <location>
        <begin position="81"/>
        <end position="119"/>
    </location>
</feature>
<dbReference type="PANTHER" id="PTHR46791:SF5">
    <property type="entry name" value="CLR5 DOMAIN-CONTAINING PROTEIN-RELATED"/>
    <property type="match status" value="1"/>
</dbReference>
<keyword evidence="3" id="KW-1185">Reference proteome</keyword>
<organism evidence="2 3">
    <name type="scientific">Tegillarca granosa</name>
    <name type="common">Malaysian cockle</name>
    <name type="synonym">Anadara granosa</name>
    <dbReference type="NCBI Taxonomy" id="220873"/>
    <lineage>
        <taxon>Eukaryota</taxon>
        <taxon>Metazoa</taxon>
        <taxon>Spiralia</taxon>
        <taxon>Lophotrochozoa</taxon>
        <taxon>Mollusca</taxon>
        <taxon>Bivalvia</taxon>
        <taxon>Autobranchia</taxon>
        <taxon>Pteriomorphia</taxon>
        <taxon>Arcoida</taxon>
        <taxon>Arcoidea</taxon>
        <taxon>Arcidae</taxon>
        <taxon>Tegillarca</taxon>
    </lineage>
</organism>
<sequence length="240" mass="28022">MLNVEKNIIYLLFILPLISKELESFRQGWNNHKLCTENNLTPHQLWLKRILDIIHSDSKAIENLQTTAAFTTNVESPLQQIRLITFLQADLNNKACTVLRHFVNACSHYGILSRVRIEQVRRIGMLNVEKNIIYLLFILPLISKELESFRQGWNNHKLCTENNLTRYQLWLKGILDIIHSDSKAIENLQTTAAFTTNVESSLQQIEERHSDFTGRSVHNQRIGRSYRKIYNLFDEKTEGC</sequence>
<comment type="caution">
    <text evidence="2">The sequence shown here is derived from an EMBL/GenBank/DDBJ whole genome shotgun (WGS) entry which is preliminary data.</text>
</comment>
<name>A0ABQ9E7Q9_TEGGR</name>
<dbReference type="EMBL" id="JARBDR010000919">
    <property type="protein sequence ID" value="KAJ8300389.1"/>
    <property type="molecule type" value="Genomic_DNA"/>
</dbReference>
<proteinExistence type="predicted"/>
<reference evidence="2 3" key="1">
    <citation type="submission" date="2022-12" db="EMBL/GenBank/DDBJ databases">
        <title>Chromosome-level genome of Tegillarca granosa.</title>
        <authorList>
            <person name="Kim J."/>
        </authorList>
    </citation>
    <scope>NUCLEOTIDE SEQUENCE [LARGE SCALE GENOMIC DNA]</scope>
    <source>
        <strain evidence="2">Teg-2019</strain>
        <tissue evidence="2">Adductor muscle</tissue>
    </source>
</reference>
<dbReference type="InterPro" id="IPR058913">
    <property type="entry name" value="Integrase_dom_put"/>
</dbReference>
<dbReference type="PANTHER" id="PTHR46791">
    <property type="entry name" value="EXPRESSED PROTEIN"/>
    <property type="match status" value="1"/>
</dbReference>
<evidence type="ECO:0000259" key="1">
    <source>
        <dbReference type="Pfam" id="PF24764"/>
    </source>
</evidence>
<evidence type="ECO:0000313" key="3">
    <source>
        <dbReference type="Proteomes" id="UP001217089"/>
    </source>
</evidence>
<feature type="domain" description="Integrase core" evidence="1">
    <location>
        <begin position="12"/>
        <end position="60"/>
    </location>
</feature>
<feature type="domain" description="Integrase core" evidence="1">
    <location>
        <begin position="134"/>
        <end position="184"/>
    </location>
</feature>
<protein>
    <recommendedName>
        <fullName evidence="1">Integrase core domain-containing protein</fullName>
    </recommendedName>
</protein>
<accession>A0ABQ9E7Q9</accession>